<organism evidence="1 2">
    <name type="scientific">Panagrolaimus sp. ES5</name>
    <dbReference type="NCBI Taxonomy" id="591445"/>
    <lineage>
        <taxon>Eukaryota</taxon>
        <taxon>Metazoa</taxon>
        <taxon>Ecdysozoa</taxon>
        <taxon>Nematoda</taxon>
        <taxon>Chromadorea</taxon>
        <taxon>Rhabditida</taxon>
        <taxon>Tylenchina</taxon>
        <taxon>Panagrolaimomorpha</taxon>
        <taxon>Panagrolaimoidea</taxon>
        <taxon>Panagrolaimidae</taxon>
        <taxon>Panagrolaimus</taxon>
    </lineage>
</organism>
<evidence type="ECO:0000313" key="1">
    <source>
        <dbReference type="Proteomes" id="UP000887579"/>
    </source>
</evidence>
<reference evidence="2" key="1">
    <citation type="submission" date="2022-11" db="UniProtKB">
        <authorList>
            <consortium name="WormBaseParasite"/>
        </authorList>
    </citation>
    <scope>IDENTIFICATION</scope>
</reference>
<sequence length="143" mass="15651">MCATVVKCQKKSVCQCLPGHFKNDGICVPQSECPQNPSTKTTSTATDAPSNPTISTTTSADNNDNEFIIVKQKERHESHEQIDLLKKSTKIPSSSPTTPEDIRYKETSPPAAKTDIPEDYGLIVISQKTNKTILKPASNPDDY</sequence>
<dbReference type="WBParaSite" id="ES5_v2.g20775.t1">
    <property type="protein sequence ID" value="ES5_v2.g20775.t1"/>
    <property type="gene ID" value="ES5_v2.g20775"/>
</dbReference>
<protein>
    <submittedName>
        <fullName evidence="2">EB domain-containing protein</fullName>
    </submittedName>
</protein>
<accession>A0AC34FTV3</accession>
<evidence type="ECO:0000313" key="2">
    <source>
        <dbReference type="WBParaSite" id="ES5_v2.g20775.t1"/>
    </source>
</evidence>
<proteinExistence type="predicted"/>
<name>A0AC34FTV3_9BILA</name>
<dbReference type="Proteomes" id="UP000887579">
    <property type="component" value="Unplaced"/>
</dbReference>